<keyword evidence="3" id="KW-1185">Reference proteome</keyword>
<dbReference type="Proteomes" id="UP000184300">
    <property type="component" value="Unassembled WGS sequence"/>
</dbReference>
<dbReference type="InterPro" id="IPR022085">
    <property type="entry name" value="OpdG"/>
</dbReference>
<dbReference type="VEuPathDB" id="FungiDB:ASPGLDRAFT_32533"/>
<dbReference type="GeneID" id="34460448"/>
<accession>A0A1L9VW08</accession>
<dbReference type="Pfam" id="PF12311">
    <property type="entry name" value="DUF3632"/>
    <property type="match status" value="1"/>
</dbReference>
<sequence length="128" mass="14739">MNTSNPAAEAIDQLHPDIRPDDSTRKEHASAYHANPWDMFMDFGAADPARSSVDGTKNDQIRITLEMLDAELLEFSDQNLARLLGHELVNITYIAIWEFRDALEREPWRDMHPERLDCYVGAIAEWIK</sequence>
<feature type="region of interest" description="Disordered" evidence="1">
    <location>
        <begin position="1"/>
        <end position="28"/>
    </location>
</feature>
<evidence type="ECO:0000313" key="2">
    <source>
        <dbReference type="EMBL" id="OJJ88077.1"/>
    </source>
</evidence>
<gene>
    <name evidence="2" type="ORF">ASPGLDRAFT_32533</name>
</gene>
<dbReference type="AlphaFoldDB" id="A0A1L9VW08"/>
<protein>
    <submittedName>
        <fullName evidence="2">Uncharacterized protein</fullName>
    </submittedName>
</protein>
<reference evidence="3" key="1">
    <citation type="journal article" date="2017" name="Genome Biol.">
        <title>Comparative genomics reveals high biological diversity and specific adaptations in the industrially and medically important fungal genus Aspergillus.</title>
        <authorList>
            <person name="de Vries R.P."/>
            <person name="Riley R."/>
            <person name="Wiebenga A."/>
            <person name="Aguilar-Osorio G."/>
            <person name="Amillis S."/>
            <person name="Uchima C.A."/>
            <person name="Anderluh G."/>
            <person name="Asadollahi M."/>
            <person name="Askin M."/>
            <person name="Barry K."/>
            <person name="Battaglia E."/>
            <person name="Bayram O."/>
            <person name="Benocci T."/>
            <person name="Braus-Stromeyer S.A."/>
            <person name="Caldana C."/>
            <person name="Canovas D."/>
            <person name="Cerqueira G.C."/>
            <person name="Chen F."/>
            <person name="Chen W."/>
            <person name="Choi C."/>
            <person name="Clum A."/>
            <person name="Dos Santos R.A."/>
            <person name="Damasio A.R."/>
            <person name="Diallinas G."/>
            <person name="Emri T."/>
            <person name="Fekete E."/>
            <person name="Flipphi M."/>
            <person name="Freyberg S."/>
            <person name="Gallo A."/>
            <person name="Gournas C."/>
            <person name="Habgood R."/>
            <person name="Hainaut M."/>
            <person name="Harispe M.L."/>
            <person name="Henrissat B."/>
            <person name="Hilden K.S."/>
            <person name="Hope R."/>
            <person name="Hossain A."/>
            <person name="Karabika E."/>
            <person name="Karaffa L."/>
            <person name="Karanyi Z."/>
            <person name="Krasevec N."/>
            <person name="Kuo A."/>
            <person name="Kusch H."/>
            <person name="LaButti K."/>
            <person name="Lagendijk E.L."/>
            <person name="Lapidus A."/>
            <person name="Levasseur A."/>
            <person name="Lindquist E."/>
            <person name="Lipzen A."/>
            <person name="Logrieco A.F."/>
            <person name="MacCabe A."/>
            <person name="Maekelae M.R."/>
            <person name="Malavazi I."/>
            <person name="Melin P."/>
            <person name="Meyer V."/>
            <person name="Mielnichuk N."/>
            <person name="Miskei M."/>
            <person name="Molnar A.P."/>
            <person name="Mule G."/>
            <person name="Ngan C.Y."/>
            <person name="Orejas M."/>
            <person name="Orosz E."/>
            <person name="Ouedraogo J.P."/>
            <person name="Overkamp K.M."/>
            <person name="Park H.-S."/>
            <person name="Perrone G."/>
            <person name="Piumi F."/>
            <person name="Punt P.J."/>
            <person name="Ram A.F."/>
            <person name="Ramon A."/>
            <person name="Rauscher S."/>
            <person name="Record E."/>
            <person name="Riano-Pachon D.M."/>
            <person name="Robert V."/>
            <person name="Roehrig J."/>
            <person name="Ruller R."/>
            <person name="Salamov A."/>
            <person name="Salih N.S."/>
            <person name="Samson R.A."/>
            <person name="Sandor E."/>
            <person name="Sanguinetti M."/>
            <person name="Schuetze T."/>
            <person name="Sepcic K."/>
            <person name="Shelest E."/>
            <person name="Sherlock G."/>
            <person name="Sophianopoulou V."/>
            <person name="Squina F.M."/>
            <person name="Sun H."/>
            <person name="Susca A."/>
            <person name="Todd R.B."/>
            <person name="Tsang A."/>
            <person name="Unkles S.E."/>
            <person name="van de Wiele N."/>
            <person name="van Rossen-Uffink D."/>
            <person name="Oliveira J.V."/>
            <person name="Vesth T.C."/>
            <person name="Visser J."/>
            <person name="Yu J.-H."/>
            <person name="Zhou M."/>
            <person name="Andersen M.R."/>
            <person name="Archer D.B."/>
            <person name="Baker S.E."/>
            <person name="Benoit I."/>
            <person name="Brakhage A.A."/>
            <person name="Braus G.H."/>
            <person name="Fischer R."/>
            <person name="Frisvad J.C."/>
            <person name="Goldman G.H."/>
            <person name="Houbraken J."/>
            <person name="Oakley B."/>
            <person name="Pocsi I."/>
            <person name="Scazzocchio C."/>
            <person name="Seiboth B."/>
            <person name="vanKuyk P.A."/>
            <person name="Wortman J."/>
            <person name="Dyer P.S."/>
            <person name="Grigoriev I.V."/>
        </authorList>
    </citation>
    <scope>NUCLEOTIDE SEQUENCE [LARGE SCALE GENOMIC DNA]</scope>
    <source>
        <strain evidence="3">CBS 516.65</strain>
    </source>
</reference>
<feature type="compositionally biased region" description="Basic and acidic residues" evidence="1">
    <location>
        <begin position="12"/>
        <end position="28"/>
    </location>
</feature>
<evidence type="ECO:0000256" key="1">
    <source>
        <dbReference type="SAM" id="MobiDB-lite"/>
    </source>
</evidence>
<dbReference type="EMBL" id="KV878890">
    <property type="protein sequence ID" value="OJJ88077.1"/>
    <property type="molecule type" value="Genomic_DNA"/>
</dbReference>
<dbReference type="RefSeq" id="XP_022404760.1">
    <property type="nucleotide sequence ID" value="XM_022544187.1"/>
</dbReference>
<organism evidence="2 3">
    <name type="scientific">Aspergillus glaucus CBS 516.65</name>
    <dbReference type="NCBI Taxonomy" id="1160497"/>
    <lineage>
        <taxon>Eukaryota</taxon>
        <taxon>Fungi</taxon>
        <taxon>Dikarya</taxon>
        <taxon>Ascomycota</taxon>
        <taxon>Pezizomycotina</taxon>
        <taxon>Eurotiomycetes</taxon>
        <taxon>Eurotiomycetidae</taxon>
        <taxon>Eurotiales</taxon>
        <taxon>Aspergillaceae</taxon>
        <taxon>Aspergillus</taxon>
        <taxon>Aspergillus subgen. Aspergillus</taxon>
    </lineage>
</organism>
<proteinExistence type="predicted"/>
<dbReference type="OrthoDB" id="3350591at2759"/>
<name>A0A1L9VW08_ASPGL</name>
<evidence type="ECO:0000313" key="3">
    <source>
        <dbReference type="Proteomes" id="UP000184300"/>
    </source>
</evidence>